<dbReference type="AlphaFoldDB" id="K0TQ19"/>
<sequence>MSTLGMKGAFTQRQLRDAYYTAAKRCHPDLVSADDTPLDFREVTDAFEHLMKDRSMLESDGDDEELVTVSEDERFRTACREILGLSAEAVEESKRDPKFRQWLKGNTDAAHYWRNFLMGHGGLAPQLRPPAGFIGQNEKRVVRMSETRRKRKR</sequence>
<dbReference type="OrthoDB" id="552049at2759"/>
<accession>K0TQ19</accession>
<reference evidence="2 3" key="1">
    <citation type="journal article" date="2012" name="Genome Biol.">
        <title>Genome and low-iron response of an oceanic diatom adapted to chronic iron limitation.</title>
        <authorList>
            <person name="Lommer M."/>
            <person name="Specht M."/>
            <person name="Roy A.S."/>
            <person name="Kraemer L."/>
            <person name="Andreson R."/>
            <person name="Gutowska M.A."/>
            <person name="Wolf J."/>
            <person name="Bergner S.V."/>
            <person name="Schilhabel M.B."/>
            <person name="Klostermeier U.C."/>
            <person name="Beiko R.G."/>
            <person name="Rosenstiel P."/>
            <person name="Hippler M."/>
            <person name="Laroche J."/>
        </authorList>
    </citation>
    <scope>NUCLEOTIDE SEQUENCE [LARGE SCALE GENOMIC DNA]</scope>
    <source>
        <strain evidence="2 3">CCMP1005</strain>
    </source>
</reference>
<dbReference type="PROSITE" id="PS50076">
    <property type="entry name" value="DNAJ_2"/>
    <property type="match status" value="1"/>
</dbReference>
<dbReference type="InterPro" id="IPR036869">
    <property type="entry name" value="J_dom_sf"/>
</dbReference>
<dbReference type="Gene3D" id="1.10.287.110">
    <property type="entry name" value="DnaJ domain"/>
    <property type="match status" value="1"/>
</dbReference>
<evidence type="ECO:0000259" key="1">
    <source>
        <dbReference type="PROSITE" id="PS50076"/>
    </source>
</evidence>
<dbReference type="Proteomes" id="UP000266841">
    <property type="component" value="Unassembled WGS sequence"/>
</dbReference>
<protein>
    <recommendedName>
        <fullName evidence="1">J domain-containing protein</fullName>
    </recommendedName>
</protein>
<evidence type="ECO:0000313" key="3">
    <source>
        <dbReference type="Proteomes" id="UP000266841"/>
    </source>
</evidence>
<keyword evidence="3" id="KW-1185">Reference proteome</keyword>
<dbReference type="InterPro" id="IPR001623">
    <property type="entry name" value="DnaJ_domain"/>
</dbReference>
<gene>
    <name evidence="2" type="ORF">THAOC_03002</name>
</gene>
<name>K0TQ19_THAOC</name>
<evidence type="ECO:0000313" key="2">
    <source>
        <dbReference type="EMBL" id="EJK75277.1"/>
    </source>
</evidence>
<feature type="domain" description="J" evidence="1">
    <location>
        <begin position="1"/>
        <end position="61"/>
    </location>
</feature>
<dbReference type="OMA" id="VRMSETR"/>
<dbReference type="eggNOG" id="ENOG502SUU0">
    <property type="taxonomic scope" value="Eukaryota"/>
</dbReference>
<organism evidence="2 3">
    <name type="scientific">Thalassiosira oceanica</name>
    <name type="common">Marine diatom</name>
    <dbReference type="NCBI Taxonomy" id="159749"/>
    <lineage>
        <taxon>Eukaryota</taxon>
        <taxon>Sar</taxon>
        <taxon>Stramenopiles</taxon>
        <taxon>Ochrophyta</taxon>
        <taxon>Bacillariophyta</taxon>
        <taxon>Coscinodiscophyceae</taxon>
        <taxon>Thalassiosirophycidae</taxon>
        <taxon>Thalassiosirales</taxon>
        <taxon>Thalassiosiraceae</taxon>
        <taxon>Thalassiosira</taxon>
    </lineage>
</organism>
<dbReference type="EMBL" id="AGNL01003030">
    <property type="protein sequence ID" value="EJK75277.1"/>
    <property type="molecule type" value="Genomic_DNA"/>
</dbReference>
<comment type="caution">
    <text evidence="2">The sequence shown here is derived from an EMBL/GenBank/DDBJ whole genome shotgun (WGS) entry which is preliminary data.</text>
</comment>
<proteinExistence type="predicted"/>
<dbReference type="SUPFAM" id="SSF46565">
    <property type="entry name" value="Chaperone J-domain"/>
    <property type="match status" value="1"/>
</dbReference>
<dbReference type="CDD" id="cd06257">
    <property type="entry name" value="DnaJ"/>
    <property type="match status" value="1"/>
</dbReference>